<dbReference type="Proteomes" id="UP000000493">
    <property type="component" value="Chromosome"/>
</dbReference>
<dbReference type="EMBL" id="CP002859">
    <property type="protein sequence ID" value="AEI51146.1"/>
    <property type="molecule type" value="Genomic_DNA"/>
</dbReference>
<dbReference type="KEGG" id="rsi:Runsl_4834"/>
<dbReference type="Pfam" id="PF13472">
    <property type="entry name" value="Lipase_GDSL_2"/>
    <property type="match status" value="1"/>
</dbReference>
<dbReference type="InterPro" id="IPR051532">
    <property type="entry name" value="Ester_Hydrolysis_Enzymes"/>
</dbReference>
<evidence type="ECO:0000313" key="3">
    <source>
        <dbReference type="Proteomes" id="UP000000493"/>
    </source>
</evidence>
<proteinExistence type="predicted"/>
<dbReference type="AlphaFoldDB" id="A0A7U4E7Y8"/>
<evidence type="ECO:0000313" key="2">
    <source>
        <dbReference type="EMBL" id="AEI51146.1"/>
    </source>
</evidence>
<evidence type="ECO:0000259" key="1">
    <source>
        <dbReference type="Pfam" id="PF13472"/>
    </source>
</evidence>
<dbReference type="GO" id="GO:0004622">
    <property type="term" value="F:phosphatidylcholine lysophospholipase activity"/>
    <property type="evidence" value="ECO:0007669"/>
    <property type="project" value="TreeGrafter"/>
</dbReference>
<reference evidence="3" key="1">
    <citation type="submission" date="2011-06" db="EMBL/GenBank/DDBJ databases">
        <title>The complete genome of chromosome of Runella slithyformis DSM 19594.</title>
        <authorList>
            <consortium name="US DOE Joint Genome Institute (JGI-PGF)"/>
            <person name="Lucas S."/>
            <person name="Han J."/>
            <person name="Lapidus A."/>
            <person name="Bruce D."/>
            <person name="Goodwin L."/>
            <person name="Pitluck S."/>
            <person name="Peters L."/>
            <person name="Kyrpides N."/>
            <person name="Mavromatis K."/>
            <person name="Ivanova N."/>
            <person name="Ovchinnikova G."/>
            <person name="Zhang X."/>
            <person name="Misra M."/>
            <person name="Detter J.C."/>
            <person name="Tapia R."/>
            <person name="Han C."/>
            <person name="Land M."/>
            <person name="Hauser L."/>
            <person name="Markowitz V."/>
            <person name="Cheng J.-F."/>
            <person name="Hugenholtz P."/>
            <person name="Woyke T."/>
            <person name="Wu D."/>
            <person name="Tindall B."/>
            <person name="Faehrich R."/>
            <person name="Brambilla E."/>
            <person name="Klenk H.-P."/>
            <person name="Eisen J.A."/>
        </authorList>
    </citation>
    <scope>NUCLEOTIDE SEQUENCE [LARGE SCALE GENOMIC DNA]</scope>
    <source>
        <strain evidence="3">ATCC 29530 / DSM 19594 / LMG 11500 / NCIMB 11436 / LSU 4</strain>
    </source>
</reference>
<keyword evidence="3" id="KW-1185">Reference proteome</keyword>
<dbReference type="CDD" id="cd01834">
    <property type="entry name" value="SGNH_hydrolase_like_2"/>
    <property type="match status" value="1"/>
</dbReference>
<accession>A0A7U4E7Y8</accession>
<dbReference type="InterPro" id="IPR036514">
    <property type="entry name" value="SGNH_hydro_sf"/>
</dbReference>
<dbReference type="Gene3D" id="3.40.50.1110">
    <property type="entry name" value="SGNH hydrolase"/>
    <property type="match status" value="1"/>
</dbReference>
<protein>
    <submittedName>
        <fullName evidence="2">Lipolytic protein G-D-S-L family</fullName>
    </submittedName>
</protein>
<gene>
    <name evidence="2" type="ordered locus">Runsl_4834</name>
</gene>
<dbReference type="SUPFAM" id="SSF52266">
    <property type="entry name" value="SGNH hydrolase"/>
    <property type="match status" value="1"/>
</dbReference>
<organism evidence="2 3">
    <name type="scientific">Runella slithyformis (strain ATCC 29530 / DSM 19594 / LMG 11500 / NCIMB 11436 / LSU 4)</name>
    <dbReference type="NCBI Taxonomy" id="761193"/>
    <lineage>
        <taxon>Bacteria</taxon>
        <taxon>Pseudomonadati</taxon>
        <taxon>Bacteroidota</taxon>
        <taxon>Cytophagia</taxon>
        <taxon>Cytophagales</taxon>
        <taxon>Spirosomataceae</taxon>
        <taxon>Runella</taxon>
    </lineage>
</organism>
<reference evidence="2 3" key="2">
    <citation type="journal article" date="2012" name="Stand. Genomic Sci.">
        <title>Complete genome sequence of the aquatic bacterium Runella slithyformis type strain (LSU 4(T)).</title>
        <authorList>
            <person name="Copeland A."/>
            <person name="Zhang X."/>
            <person name="Misra M."/>
            <person name="Lapidus A."/>
            <person name="Nolan M."/>
            <person name="Lucas S."/>
            <person name="Deshpande S."/>
            <person name="Cheng J.F."/>
            <person name="Tapia R."/>
            <person name="Goodwin L.A."/>
            <person name="Pitluck S."/>
            <person name="Liolios K."/>
            <person name="Pagani I."/>
            <person name="Ivanova N."/>
            <person name="Mikhailova N."/>
            <person name="Pati A."/>
            <person name="Chen A."/>
            <person name="Palaniappan K."/>
            <person name="Land M."/>
            <person name="Hauser L."/>
            <person name="Pan C."/>
            <person name="Jeffries C.D."/>
            <person name="Detter J.C."/>
            <person name="Brambilla E.M."/>
            <person name="Rohde M."/>
            <person name="Djao O.D."/>
            <person name="Goker M."/>
            <person name="Sikorski J."/>
            <person name="Tindall B.J."/>
            <person name="Woyke T."/>
            <person name="Bristow J."/>
            <person name="Eisen J.A."/>
            <person name="Markowitz V."/>
            <person name="Hugenholtz P."/>
            <person name="Kyrpides N.C."/>
            <person name="Klenk H.P."/>
            <person name="Mavromatis K."/>
        </authorList>
    </citation>
    <scope>NUCLEOTIDE SEQUENCE [LARGE SCALE GENOMIC DNA]</scope>
    <source>
        <strain evidence="3">ATCC 29530 / DSM 19594 / LMG 11500 / NCIMB 11436 / LSU 4</strain>
    </source>
</reference>
<feature type="domain" description="SGNH hydrolase-type esterase" evidence="1">
    <location>
        <begin position="32"/>
        <end position="214"/>
    </location>
</feature>
<dbReference type="InterPro" id="IPR013830">
    <property type="entry name" value="SGNH_hydro"/>
</dbReference>
<dbReference type="PANTHER" id="PTHR30383">
    <property type="entry name" value="THIOESTERASE 1/PROTEASE 1/LYSOPHOSPHOLIPASE L1"/>
    <property type="match status" value="1"/>
</dbReference>
<name>A0A7U4E7Y8_RUNSL</name>
<dbReference type="PANTHER" id="PTHR30383:SF5">
    <property type="entry name" value="SGNH HYDROLASE-TYPE ESTERASE DOMAIN-CONTAINING PROTEIN"/>
    <property type="match status" value="1"/>
</dbReference>
<sequence length="227" mass="25865">MTMNRFFRYLKLSFFTLPLLAAQQDKPIRVIFFGDSITQAGVRPGGYIVKLGEMLEKQNLKSRYELIGAGIGGNKIYDLYLRMEEDVLSKKPDVVIIYIGVNDVWHKSSHGTGTDPDKFVKFYEAILKKLQAANIRVALCTPAAIGERTDFSNQQDGDLNQYSQMIRNLAKKNGLPLIDLRKAFLEYNLKNNPNNDEKNILTTDRVHLNEVGNQFVADEMWKVLKGM</sequence>